<evidence type="ECO:0000313" key="2">
    <source>
        <dbReference type="Proteomes" id="UP000274131"/>
    </source>
</evidence>
<protein>
    <submittedName>
        <fullName evidence="3">Chromo domain-containing protein</fullName>
    </submittedName>
</protein>
<dbReference type="OrthoDB" id="433924at2759"/>
<name>A0A0N4V2W1_ENTVE</name>
<dbReference type="WBParaSite" id="EVEC_0000436001-mRNA-1">
    <property type="protein sequence ID" value="EVEC_0000436001-mRNA-1"/>
    <property type="gene ID" value="EVEC_0000436001"/>
</dbReference>
<evidence type="ECO:0000313" key="1">
    <source>
        <dbReference type="EMBL" id="VDD89317.1"/>
    </source>
</evidence>
<dbReference type="Gene3D" id="2.40.50.40">
    <property type="match status" value="2"/>
</dbReference>
<sequence length="171" mass="19999">MGAESLKVPNTADGVLTMSLIDRDEGLKNKEVTNMKIVDMRRTKKSVEYLLSFDGAIPTQNYWISEKNMNLKELSLVQSFKKQDREMLAEELDKGLEPEKIIGLSKINGRSVALLKWRENESLRRKQAINQASYISKWVIEERYPNLLVELFEHGFQKASYQYMEDVWHHF</sequence>
<proteinExistence type="predicted"/>
<dbReference type="CDD" id="cd00034">
    <property type="entry name" value="CSD"/>
    <property type="match status" value="1"/>
</dbReference>
<keyword evidence="2" id="KW-1185">Reference proteome</keyword>
<gene>
    <name evidence="1" type="ORF">EVEC_LOCUS4068</name>
</gene>
<dbReference type="Proteomes" id="UP000274131">
    <property type="component" value="Unassembled WGS sequence"/>
</dbReference>
<reference evidence="3" key="1">
    <citation type="submission" date="2017-02" db="UniProtKB">
        <authorList>
            <consortium name="WormBaseParasite"/>
        </authorList>
    </citation>
    <scope>IDENTIFICATION</scope>
</reference>
<reference evidence="1 2" key="2">
    <citation type="submission" date="2018-10" db="EMBL/GenBank/DDBJ databases">
        <authorList>
            <consortium name="Pathogen Informatics"/>
        </authorList>
    </citation>
    <scope>NUCLEOTIDE SEQUENCE [LARGE SCALE GENOMIC DNA]</scope>
</reference>
<evidence type="ECO:0000313" key="3">
    <source>
        <dbReference type="WBParaSite" id="EVEC_0000436001-mRNA-1"/>
    </source>
</evidence>
<dbReference type="AlphaFoldDB" id="A0A0N4V2W1"/>
<accession>A0A0N4V2W1</accession>
<dbReference type="EMBL" id="UXUI01007755">
    <property type="protein sequence ID" value="VDD89317.1"/>
    <property type="molecule type" value="Genomic_DNA"/>
</dbReference>
<organism evidence="3">
    <name type="scientific">Enterobius vermicularis</name>
    <name type="common">Human pinworm</name>
    <dbReference type="NCBI Taxonomy" id="51028"/>
    <lineage>
        <taxon>Eukaryota</taxon>
        <taxon>Metazoa</taxon>
        <taxon>Ecdysozoa</taxon>
        <taxon>Nematoda</taxon>
        <taxon>Chromadorea</taxon>
        <taxon>Rhabditida</taxon>
        <taxon>Spirurina</taxon>
        <taxon>Oxyuridomorpha</taxon>
        <taxon>Oxyuroidea</taxon>
        <taxon>Oxyuridae</taxon>
        <taxon>Enterobius</taxon>
    </lineage>
</organism>